<reference evidence="2" key="2">
    <citation type="submission" date="2023-06" db="EMBL/GenBank/DDBJ databases">
        <authorList>
            <consortium name="Lawrence Berkeley National Laboratory"/>
            <person name="Haridas S."/>
            <person name="Hensen N."/>
            <person name="Bonometti L."/>
            <person name="Westerberg I."/>
            <person name="Brannstrom I.O."/>
            <person name="Guillou S."/>
            <person name="Cros-Aarteil S."/>
            <person name="Calhoun S."/>
            <person name="Kuo A."/>
            <person name="Mondo S."/>
            <person name="Pangilinan J."/>
            <person name="Riley R."/>
            <person name="Labutti K."/>
            <person name="Andreopoulos B."/>
            <person name="Lipzen A."/>
            <person name="Chen C."/>
            <person name="Yanf M."/>
            <person name="Daum C."/>
            <person name="Ng V."/>
            <person name="Clum A."/>
            <person name="Steindorff A."/>
            <person name="Ohm R."/>
            <person name="Martin F."/>
            <person name="Silar P."/>
            <person name="Natvig D."/>
            <person name="Lalanne C."/>
            <person name="Gautier V."/>
            <person name="Ament-Velasquez S.L."/>
            <person name="Kruys A."/>
            <person name="Hutchinson M.I."/>
            <person name="Powell A.J."/>
            <person name="Barry K."/>
            <person name="Miller A.N."/>
            <person name="Grigoriev I.V."/>
            <person name="Debuchy R."/>
            <person name="Gladieux P."/>
            <person name="Thoren M.H."/>
            <person name="Johannesson H."/>
        </authorList>
    </citation>
    <scope>NUCLEOTIDE SEQUENCE</scope>
    <source>
        <strain evidence="2">CBS 958.72</strain>
    </source>
</reference>
<feature type="region of interest" description="Disordered" evidence="1">
    <location>
        <begin position="37"/>
        <end position="77"/>
    </location>
</feature>
<feature type="compositionally biased region" description="Basic and acidic residues" evidence="1">
    <location>
        <begin position="653"/>
        <end position="666"/>
    </location>
</feature>
<dbReference type="PANTHER" id="PTHR15992">
    <property type="entry name" value="HOLLIDAY JUNCTION RECOGNITION PROTEIN"/>
    <property type="match status" value="1"/>
</dbReference>
<feature type="compositionally biased region" description="Polar residues" evidence="1">
    <location>
        <begin position="685"/>
        <end position="706"/>
    </location>
</feature>
<feature type="compositionally biased region" description="Basic residues" evidence="1">
    <location>
        <begin position="621"/>
        <end position="632"/>
    </location>
</feature>
<feature type="compositionally biased region" description="Polar residues" evidence="1">
    <location>
        <begin position="899"/>
        <end position="922"/>
    </location>
</feature>
<keyword evidence="3" id="KW-1185">Reference proteome</keyword>
<gene>
    <name evidence="2" type="ORF">B0T24DRAFT_605894</name>
</gene>
<feature type="compositionally biased region" description="Basic and acidic residues" evidence="1">
    <location>
        <begin position="882"/>
        <end position="893"/>
    </location>
</feature>
<dbReference type="InterPro" id="IPR009072">
    <property type="entry name" value="Histone-fold"/>
</dbReference>
<dbReference type="GO" id="GO:0046982">
    <property type="term" value="F:protein heterodimerization activity"/>
    <property type="evidence" value="ECO:0007669"/>
    <property type="project" value="InterPro"/>
</dbReference>
<feature type="compositionally biased region" description="Basic and acidic residues" evidence="1">
    <location>
        <begin position="65"/>
        <end position="77"/>
    </location>
</feature>
<feature type="compositionally biased region" description="Polar residues" evidence="1">
    <location>
        <begin position="1059"/>
        <end position="1069"/>
    </location>
</feature>
<reference evidence="2" key="1">
    <citation type="journal article" date="2023" name="Mol. Phylogenet. Evol.">
        <title>Genome-scale phylogeny and comparative genomics of the fungal order Sordariales.</title>
        <authorList>
            <person name="Hensen N."/>
            <person name="Bonometti L."/>
            <person name="Westerberg I."/>
            <person name="Brannstrom I.O."/>
            <person name="Guillou S."/>
            <person name="Cros-Aarteil S."/>
            <person name="Calhoun S."/>
            <person name="Haridas S."/>
            <person name="Kuo A."/>
            <person name="Mondo S."/>
            <person name="Pangilinan J."/>
            <person name="Riley R."/>
            <person name="LaButti K."/>
            <person name="Andreopoulos B."/>
            <person name="Lipzen A."/>
            <person name="Chen C."/>
            <person name="Yan M."/>
            <person name="Daum C."/>
            <person name="Ng V."/>
            <person name="Clum A."/>
            <person name="Steindorff A."/>
            <person name="Ohm R.A."/>
            <person name="Martin F."/>
            <person name="Silar P."/>
            <person name="Natvig D.O."/>
            <person name="Lalanne C."/>
            <person name="Gautier V."/>
            <person name="Ament-Velasquez S.L."/>
            <person name="Kruys A."/>
            <person name="Hutchinson M.I."/>
            <person name="Powell A.J."/>
            <person name="Barry K."/>
            <person name="Miller A.N."/>
            <person name="Grigoriev I.V."/>
            <person name="Debuchy R."/>
            <person name="Gladieux P."/>
            <person name="Hiltunen Thoren M."/>
            <person name="Johannesson H."/>
        </authorList>
    </citation>
    <scope>NUCLEOTIDE SEQUENCE</scope>
    <source>
        <strain evidence="2">CBS 958.72</strain>
    </source>
</reference>
<feature type="region of interest" description="Disordered" evidence="1">
    <location>
        <begin position="1049"/>
        <end position="1069"/>
    </location>
</feature>
<dbReference type="Proteomes" id="UP001287356">
    <property type="component" value="Unassembled WGS sequence"/>
</dbReference>
<evidence type="ECO:0000256" key="1">
    <source>
        <dbReference type="SAM" id="MobiDB-lite"/>
    </source>
</evidence>
<dbReference type="GO" id="GO:0042393">
    <property type="term" value="F:histone binding"/>
    <property type="evidence" value="ECO:0007669"/>
    <property type="project" value="InterPro"/>
</dbReference>
<feature type="region of interest" description="Disordered" evidence="1">
    <location>
        <begin position="571"/>
        <end position="713"/>
    </location>
</feature>
<feature type="compositionally biased region" description="Polar residues" evidence="1">
    <location>
        <begin position="273"/>
        <end position="287"/>
    </location>
</feature>
<evidence type="ECO:0000313" key="2">
    <source>
        <dbReference type="EMBL" id="KAK3383679.1"/>
    </source>
</evidence>
<evidence type="ECO:0000313" key="3">
    <source>
        <dbReference type="Proteomes" id="UP001287356"/>
    </source>
</evidence>
<dbReference type="InterPro" id="IPR018465">
    <property type="entry name" value="Scm3/HJURP"/>
</dbReference>
<sequence length="1097" mass="117232">MGIGQCPCPCICESSRNLGHTTKQLCGLDHVRNMERPPKRARVGASSFHPDAVDDDEDDVDADELNSRPEDLNARRDPGYRLQKSRAFAALKLKSAFESIFDKYEKDFTGIGDEIDLRTCEVVVDNGHIQSLKKTDTALGAFGNDTDNISEALAIDNSASDTASIDEEERILQGKSDLRLSSLRQLGPPPLASHISPSYFNGPWAGPSPFMAGSSPFMGGPSPFMGAPPLFPGAGSFPPMHAGGGFSTPYGAPPPINNWSEAAWRVPELPPSAFQNTWQPAGTTSFSRGKARMPLISDGDADDKDEDDILLGVSTVEPTEPGPGGVSVPKKLPPQRLLRASDSSEKVSRPAASEPKPKPKDTNTPTSRTASRQKKPATLDSGGGTLKSKKDKQTPATKYQLEAELLLSSDAHDPATPTTSARKVKAPRSQRKRTSGEGYLAAVEATPPEKLSLSSQTPARVTEQPVVYISHSGLSIKSATKPSNQSLRVEIVAKRTSDYALFRAITPEATPETTLEMAYPTPQNAGKDESETGHIQASPAKARMPTPESESQSEGVAVEVFSRNVLDPAYTFSDEEEPALLRSKNCRRFDRKPNTVIGAHQNNPAPGTVPPAPRGETSNRKKERRSTNHKIITHTPPSGPDVVPEVATGTLLDKPEEGPVLNEKKQSSQLDGLDGISPSPPPTSPRQANSVKDTTSESTPRQNGAENVTMEKSVLKPDEKLALSIQPVIETPTLAVAETASSTTSCEPMPAIKRKRGSPKTFLKEVDLPVDAEPEPNPGREPLEETSMAVNEDPKTMAQAEETVDGAMPAAFPSPLDPLTQINNPNPEASGPDEEPAIIHQDDDNGQQQQDPVPSLPTTPGHPEAAATVAEKIQSSKPVAQKSDKENAKRKEAAPATPVNPSKTQRHTAVSSNTRPAPSSRDTGLLSLLSDDDDEDELSLGPEDFTPSGSHRRHRHNNLYSSPSEQHARVRLALAASAASSSTIKKRKLTLKKGLLLSSHSKKTGAAGPMSSPSSLRSTLARFSATGRSPMSSSLTTAALALRGSGADLAVRQRRGRSVETTSEPMGSDLVQTPGGSMRRCGEGGFRCDRDFCFACL</sequence>
<feature type="compositionally biased region" description="Acidic residues" evidence="1">
    <location>
        <begin position="53"/>
        <end position="64"/>
    </location>
</feature>
<dbReference type="Pfam" id="PF10384">
    <property type="entry name" value="Scm3"/>
    <property type="match status" value="1"/>
</dbReference>
<accession>A0AAE0TY23</accession>
<dbReference type="PANTHER" id="PTHR15992:SF5">
    <property type="entry name" value="HOLLIDAY JUNCTION RECOGNITION PROTEIN"/>
    <property type="match status" value="1"/>
</dbReference>
<organism evidence="2 3">
    <name type="scientific">Lasiosphaeria ovina</name>
    <dbReference type="NCBI Taxonomy" id="92902"/>
    <lineage>
        <taxon>Eukaryota</taxon>
        <taxon>Fungi</taxon>
        <taxon>Dikarya</taxon>
        <taxon>Ascomycota</taxon>
        <taxon>Pezizomycotina</taxon>
        <taxon>Sordariomycetes</taxon>
        <taxon>Sordariomycetidae</taxon>
        <taxon>Sordariales</taxon>
        <taxon>Lasiosphaeriaceae</taxon>
        <taxon>Lasiosphaeria</taxon>
    </lineage>
</organism>
<comment type="caution">
    <text evidence="2">The sequence shown here is derived from an EMBL/GenBank/DDBJ whole genome shotgun (WGS) entry which is preliminary data.</text>
</comment>
<feature type="compositionally biased region" description="Acidic residues" evidence="1">
    <location>
        <begin position="299"/>
        <end position="309"/>
    </location>
</feature>
<feature type="region of interest" description="Disordered" evidence="1">
    <location>
        <begin position="512"/>
        <end position="556"/>
    </location>
</feature>
<dbReference type="Gene3D" id="1.10.20.10">
    <property type="entry name" value="Histone, subunit A"/>
    <property type="match status" value="1"/>
</dbReference>
<name>A0AAE0TY23_9PEZI</name>
<feature type="region of interest" description="Disordered" evidence="1">
    <location>
        <begin position="740"/>
        <end position="964"/>
    </location>
</feature>
<dbReference type="EMBL" id="JAULSN010000001">
    <property type="protein sequence ID" value="KAK3383679.1"/>
    <property type="molecule type" value="Genomic_DNA"/>
</dbReference>
<dbReference type="AlphaFoldDB" id="A0AAE0TY23"/>
<feature type="region of interest" description="Disordered" evidence="1">
    <location>
        <begin position="273"/>
        <end position="458"/>
    </location>
</feature>
<feature type="compositionally biased region" description="Basic residues" evidence="1">
    <location>
        <begin position="422"/>
        <end position="433"/>
    </location>
</feature>
<proteinExistence type="predicted"/>
<dbReference type="GO" id="GO:0005634">
    <property type="term" value="C:nucleus"/>
    <property type="evidence" value="ECO:0007669"/>
    <property type="project" value="InterPro"/>
</dbReference>
<protein>
    <submittedName>
        <fullName evidence="2">Uncharacterized protein</fullName>
    </submittedName>
</protein>